<evidence type="ECO:0000313" key="5">
    <source>
        <dbReference type="Proteomes" id="UP000639772"/>
    </source>
</evidence>
<comment type="caution">
    <text evidence="2">The sequence shown here is derived from an EMBL/GenBank/DDBJ whole genome shotgun (WGS) entry which is preliminary data.</text>
</comment>
<feature type="region of interest" description="Disordered" evidence="1">
    <location>
        <begin position="62"/>
        <end position="85"/>
    </location>
</feature>
<sequence length="181" mass="20430">MVKSFAFERATEMLMALESSCDQSGNDKPMKLELEVQNNAISARIESAYSKMSLKVKSSVNSLSPRSYSSNQSLRREEEDLAREKVSRPENLAIYDRVMSGVNYLSAVQDLSEVYSKYMPWPPEMVKSRSGEPKDYRQRLTVVPLLKRGYGRCAHLDDSLPGVTILKPHEQGFMCGSSGRH</sequence>
<dbReference type="EMBL" id="JADCNL010000003">
    <property type="protein sequence ID" value="KAG0488391.1"/>
    <property type="molecule type" value="Genomic_DNA"/>
</dbReference>
<gene>
    <name evidence="3" type="ORF">HPP92_006966</name>
    <name evidence="2" type="ORF">HPP92_007202</name>
</gene>
<evidence type="ECO:0000256" key="1">
    <source>
        <dbReference type="SAM" id="MobiDB-lite"/>
    </source>
</evidence>
<keyword evidence="4" id="KW-1185">Reference proteome</keyword>
<dbReference type="Proteomes" id="UP000639772">
    <property type="component" value="Chromosome 3"/>
</dbReference>
<proteinExistence type="predicted"/>
<protein>
    <submittedName>
        <fullName evidence="2">Uncharacterized protein</fullName>
    </submittedName>
</protein>
<accession>A0A835R9P8</accession>
<dbReference type="Proteomes" id="UP000636800">
    <property type="component" value="Chromosome 3"/>
</dbReference>
<dbReference type="AlphaFoldDB" id="A0A835R9P8"/>
<evidence type="ECO:0000313" key="2">
    <source>
        <dbReference type="EMBL" id="KAG0488391.1"/>
    </source>
</evidence>
<evidence type="ECO:0000313" key="3">
    <source>
        <dbReference type="EMBL" id="KAG0490103.1"/>
    </source>
</evidence>
<feature type="compositionally biased region" description="Basic and acidic residues" evidence="1">
    <location>
        <begin position="74"/>
        <end position="85"/>
    </location>
</feature>
<dbReference type="EMBL" id="JADCNM010000003">
    <property type="protein sequence ID" value="KAG0490103.1"/>
    <property type="molecule type" value="Genomic_DNA"/>
</dbReference>
<evidence type="ECO:0000313" key="4">
    <source>
        <dbReference type="Proteomes" id="UP000636800"/>
    </source>
</evidence>
<reference evidence="4 5" key="1">
    <citation type="journal article" date="2020" name="Nat. Food">
        <title>A phased Vanilla planifolia genome enables genetic improvement of flavour and production.</title>
        <authorList>
            <person name="Hasing T."/>
            <person name="Tang H."/>
            <person name="Brym M."/>
            <person name="Khazi F."/>
            <person name="Huang T."/>
            <person name="Chambers A.H."/>
        </authorList>
    </citation>
    <scope>NUCLEOTIDE SEQUENCE [LARGE SCALE GENOMIC DNA]</scope>
    <source>
        <tissue evidence="2">Leaf</tissue>
    </source>
</reference>
<name>A0A835R9P8_VANPL</name>
<organism evidence="2 4">
    <name type="scientific">Vanilla planifolia</name>
    <name type="common">Vanilla</name>
    <dbReference type="NCBI Taxonomy" id="51239"/>
    <lineage>
        <taxon>Eukaryota</taxon>
        <taxon>Viridiplantae</taxon>
        <taxon>Streptophyta</taxon>
        <taxon>Embryophyta</taxon>
        <taxon>Tracheophyta</taxon>
        <taxon>Spermatophyta</taxon>
        <taxon>Magnoliopsida</taxon>
        <taxon>Liliopsida</taxon>
        <taxon>Asparagales</taxon>
        <taxon>Orchidaceae</taxon>
        <taxon>Vanilloideae</taxon>
        <taxon>Vanilleae</taxon>
        <taxon>Vanilla</taxon>
    </lineage>
</organism>